<reference evidence="1" key="1">
    <citation type="submission" date="2018-01" db="EMBL/GenBank/DDBJ databases">
        <authorList>
            <person name="Clerissi C."/>
        </authorList>
    </citation>
    <scope>NUCLEOTIDE SEQUENCE</scope>
    <source>
        <strain evidence="1">Cupriavidus taiwanensis STM 3521</strain>
    </source>
</reference>
<sequence>MGAIDNLHDATKLLFFNRYFTN</sequence>
<gene>
    <name evidence="1" type="ORF">CBM2589_A70250</name>
</gene>
<protein>
    <submittedName>
        <fullName evidence="1">Uncharacterized protein</fullName>
    </submittedName>
</protein>
<accession>A0A375C7L8</accession>
<name>A0A375C7L8_9BURK</name>
<dbReference type="EMBL" id="OFSP01000037">
    <property type="protein sequence ID" value="SOY64134.1"/>
    <property type="molecule type" value="Genomic_DNA"/>
</dbReference>
<comment type="caution">
    <text evidence="1">The sequence shown here is derived from an EMBL/GenBank/DDBJ whole genome shotgun (WGS) entry which is preliminary data.</text>
</comment>
<proteinExistence type="predicted"/>
<dbReference type="Proteomes" id="UP000256297">
    <property type="component" value="Chromosome CBM2589_a"/>
</dbReference>
<evidence type="ECO:0000313" key="1">
    <source>
        <dbReference type="EMBL" id="SOY64134.1"/>
    </source>
</evidence>
<organism evidence="1">
    <name type="scientific">Cupriavidus taiwanensis</name>
    <dbReference type="NCBI Taxonomy" id="164546"/>
    <lineage>
        <taxon>Bacteria</taxon>
        <taxon>Pseudomonadati</taxon>
        <taxon>Pseudomonadota</taxon>
        <taxon>Betaproteobacteria</taxon>
        <taxon>Burkholderiales</taxon>
        <taxon>Burkholderiaceae</taxon>
        <taxon>Cupriavidus</taxon>
    </lineage>
</organism>
<dbReference type="AlphaFoldDB" id="A0A375C7L8"/>